<sequence length="270" mass="29937">MLITVAETCREKLYSNLERLQKHVDVLNEAMTAEHRPLPLAEIIRISEEVRRLTVAALADQFKRVSDGHLAPRPLSIMRQGRSQVTRPKSNESTEKLTEDDVQTICRTTSSGKSLFQSEPPSPPPTPKMIPDDLQSTCTSSTTITSGLGPRPKASVFSMFCPEAMKYQVDLQKAMPTQQTCRCGYDWHGWLAEDKINLTVKDGFRITPRFLGKSHREGGGFGCVLCTSSGKAGIYGDANALGEHINIAHTKWQMLHDLDMAGRLGRAMIP</sequence>
<dbReference type="Proteomes" id="UP000293360">
    <property type="component" value="Unassembled WGS sequence"/>
</dbReference>
<reference evidence="2 3" key="1">
    <citation type="submission" date="2018-06" db="EMBL/GenBank/DDBJ databases">
        <title>Complete Genomes of Monosporascus.</title>
        <authorList>
            <person name="Robinson A.J."/>
            <person name="Natvig D.O."/>
        </authorList>
    </citation>
    <scope>NUCLEOTIDE SEQUENCE [LARGE SCALE GENOMIC DNA]</scope>
    <source>
        <strain evidence="2 3">CBS 110550</strain>
    </source>
</reference>
<dbReference type="PANTHER" id="PTHR42354">
    <property type="entry name" value="C2H2-TYPE DOMAIN-CONTAINING PROTEIN"/>
    <property type="match status" value="1"/>
</dbReference>
<keyword evidence="3" id="KW-1185">Reference proteome</keyword>
<dbReference type="AlphaFoldDB" id="A0A4Q4TT98"/>
<dbReference type="PANTHER" id="PTHR42354:SF1">
    <property type="entry name" value="C2H2-TYPE DOMAIN-CONTAINING PROTEIN"/>
    <property type="match status" value="1"/>
</dbReference>
<accession>A0A4Q4TT98</accession>
<evidence type="ECO:0000313" key="3">
    <source>
        <dbReference type="Proteomes" id="UP000293360"/>
    </source>
</evidence>
<comment type="caution">
    <text evidence="2">The sequence shown here is derived from an EMBL/GenBank/DDBJ whole genome shotgun (WGS) entry which is preliminary data.</text>
</comment>
<dbReference type="STRING" id="155417.A0A4Q4TT98"/>
<feature type="region of interest" description="Disordered" evidence="1">
    <location>
        <begin position="109"/>
        <end position="129"/>
    </location>
</feature>
<name>A0A4Q4TT98_9PEZI</name>
<feature type="compositionally biased region" description="Polar residues" evidence="1">
    <location>
        <begin position="109"/>
        <end position="119"/>
    </location>
</feature>
<protein>
    <submittedName>
        <fullName evidence="2">Uncharacterized protein</fullName>
    </submittedName>
</protein>
<proteinExistence type="predicted"/>
<gene>
    <name evidence="2" type="ORF">DL764_001354</name>
</gene>
<evidence type="ECO:0000313" key="2">
    <source>
        <dbReference type="EMBL" id="RYP09307.1"/>
    </source>
</evidence>
<organism evidence="2 3">
    <name type="scientific">Monosporascus ibericus</name>
    <dbReference type="NCBI Taxonomy" id="155417"/>
    <lineage>
        <taxon>Eukaryota</taxon>
        <taxon>Fungi</taxon>
        <taxon>Dikarya</taxon>
        <taxon>Ascomycota</taxon>
        <taxon>Pezizomycotina</taxon>
        <taxon>Sordariomycetes</taxon>
        <taxon>Xylariomycetidae</taxon>
        <taxon>Xylariales</taxon>
        <taxon>Xylariales incertae sedis</taxon>
        <taxon>Monosporascus</taxon>
    </lineage>
</organism>
<evidence type="ECO:0000256" key="1">
    <source>
        <dbReference type="SAM" id="MobiDB-lite"/>
    </source>
</evidence>
<dbReference type="EMBL" id="QJNU01000041">
    <property type="protein sequence ID" value="RYP09307.1"/>
    <property type="molecule type" value="Genomic_DNA"/>
</dbReference>
<dbReference type="OrthoDB" id="5309037at2759"/>